<feature type="compositionally biased region" description="Low complexity" evidence="1">
    <location>
        <begin position="8"/>
        <end position="24"/>
    </location>
</feature>
<name>A0A6G1EYI9_9ORYZ</name>
<feature type="region of interest" description="Disordered" evidence="1">
    <location>
        <begin position="385"/>
        <end position="418"/>
    </location>
</feature>
<feature type="compositionally biased region" description="Polar residues" evidence="1">
    <location>
        <begin position="529"/>
        <end position="551"/>
    </location>
</feature>
<dbReference type="Proteomes" id="UP000479710">
    <property type="component" value="Unassembled WGS sequence"/>
</dbReference>
<feature type="region of interest" description="Disordered" evidence="1">
    <location>
        <begin position="484"/>
        <end position="595"/>
    </location>
</feature>
<dbReference type="PANTHER" id="PTHR16897">
    <property type="entry name" value="OS10G0105400 PROTEIN"/>
    <property type="match status" value="1"/>
</dbReference>
<keyword evidence="3" id="KW-1185">Reference proteome</keyword>
<evidence type="ECO:0000313" key="3">
    <source>
        <dbReference type="Proteomes" id="UP000479710"/>
    </source>
</evidence>
<evidence type="ECO:0000256" key="1">
    <source>
        <dbReference type="SAM" id="MobiDB-lite"/>
    </source>
</evidence>
<feature type="compositionally biased region" description="Low complexity" evidence="1">
    <location>
        <begin position="877"/>
        <end position="898"/>
    </location>
</feature>
<dbReference type="PANTHER" id="PTHR16897:SF2">
    <property type="entry name" value="OS03G0226600 PROTEIN"/>
    <property type="match status" value="1"/>
</dbReference>
<organism evidence="2 3">
    <name type="scientific">Oryza meyeriana var. granulata</name>
    <dbReference type="NCBI Taxonomy" id="110450"/>
    <lineage>
        <taxon>Eukaryota</taxon>
        <taxon>Viridiplantae</taxon>
        <taxon>Streptophyta</taxon>
        <taxon>Embryophyta</taxon>
        <taxon>Tracheophyta</taxon>
        <taxon>Spermatophyta</taxon>
        <taxon>Magnoliopsida</taxon>
        <taxon>Liliopsida</taxon>
        <taxon>Poales</taxon>
        <taxon>Poaceae</taxon>
        <taxon>BOP clade</taxon>
        <taxon>Oryzoideae</taxon>
        <taxon>Oryzeae</taxon>
        <taxon>Oryzinae</taxon>
        <taxon>Oryza</taxon>
        <taxon>Oryza meyeriana</taxon>
    </lineage>
</organism>
<feature type="compositionally biased region" description="Basic and acidic residues" evidence="1">
    <location>
        <begin position="514"/>
        <end position="525"/>
    </location>
</feature>
<feature type="region of interest" description="Disordered" evidence="1">
    <location>
        <begin position="1113"/>
        <end position="1146"/>
    </location>
</feature>
<feature type="compositionally biased region" description="Acidic residues" evidence="1">
    <location>
        <begin position="386"/>
        <end position="397"/>
    </location>
</feature>
<feature type="region of interest" description="Disordered" evidence="1">
    <location>
        <begin position="1"/>
        <end position="24"/>
    </location>
</feature>
<evidence type="ECO:0000313" key="2">
    <source>
        <dbReference type="EMBL" id="KAF0929703.1"/>
    </source>
</evidence>
<feature type="region of interest" description="Disordered" evidence="1">
    <location>
        <begin position="1068"/>
        <end position="1095"/>
    </location>
</feature>
<dbReference type="EMBL" id="SPHZ02000002">
    <property type="protein sequence ID" value="KAF0929703.1"/>
    <property type="molecule type" value="Genomic_DNA"/>
</dbReference>
<feature type="compositionally biased region" description="Basic and acidic residues" evidence="1">
    <location>
        <begin position="398"/>
        <end position="418"/>
    </location>
</feature>
<accession>A0A6G1EYI9</accession>
<feature type="region of interest" description="Disordered" evidence="1">
    <location>
        <begin position="762"/>
        <end position="788"/>
    </location>
</feature>
<feature type="compositionally biased region" description="Polar residues" evidence="1">
    <location>
        <begin position="825"/>
        <end position="835"/>
    </location>
</feature>
<dbReference type="OrthoDB" id="567691at2759"/>
<proteinExistence type="predicted"/>
<feature type="compositionally biased region" description="Polar residues" evidence="1">
    <location>
        <begin position="1128"/>
        <end position="1142"/>
    </location>
</feature>
<feature type="compositionally biased region" description="Polar residues" evidence="1">
    <location>
        <begin position="572"/>
        <end position="587"/>
    </location>
</feature>
<comment type="caution">
    <text evidence="2">The sequence shown here is derived from an EMBL/GenBank/DDBJ whole genome shotgun (WGS) entry which is preliminary data.</text>
</comment>
<feature type="compositionally biased region" description="Basic and acidic residues" evidence="1">
    <location>
        <begin position="484"/>
        <end position="507"/>
    </location>
</feature>
<gene>
    <name evidence="2" type="ORF">E2562_023051</name>
</gene>
<sequence>MPPMVAEAAAPSSSASSSNPSSSSAIWSRRRDEITFDRLDKFWSAFSPQARHELLRIDKQTLIEHARKNLYCSRCNGLLLESFTQIIMHGKSLQQEGSGAVQDDSWGGLSTTKDGLLTLLDCFINTNSLHVLQNIFDNARAREREREMLYPDACGGGGRGWISPVIANYGRGHGMRDTCALHTARLSCDALVGYWFDLCEETRSSLLRMKEEDFIERLMHRFDSKRFCRDCRRNVIREFKELKELKRLRREPRCTSWFCVADTVFQCEVFEDAVLVDWRQSLLDQERSYEHFEWAIGTDEGKSDILKFENVGMNEQVHRKGLDLDQFEDYFVTLRVFWLEGGQTDFCVKAHALKGQSCVHRRLIVGDGFVTITKGESIQSFFEHAEEAEEEDDDDAMDRDGNDPDVDGAHPQKHAKSPELAREFLLDAATVIFKEQVEKALREATAQQNAHSVFVSLALKLLEERVHVACKEIITLEKQTKLLEEEEKEKREAEERRERRRTKEREKKLRRKERLKEKDKEKERMPAQSKPSNDTLPSPLSNSATPINDQSPDIPHSKYSASDDEDKDSVVVTESFSPDTSVNPSLTRETDGESNEFHCTTTTEFIPPDCNASFMCEQSTSTRRKLRCRRDSLQEQTTSFWYEDCQDDPGGVGDIHWQSRERARNAGRGCNSLFSANNRTRERYEYNACSCGQQEDYRYFSSTARSSREMKMSRKAMVEKPRLQYRRCYPLDSFIVSKGTRVGNTPNKNAAPKQVWEPMDARKKASLGSSNGASETVDGTDRSNQVGCSKDIVNSNQTLGSEREALAEACSDRSEEACKSRTDQPCENGENNQAAFNDEPLVVNKPDSCLTKDGGQMANMTSSDSSSCLSEGDRDSSMSSTTSLSAQNPESSSTSDSEGSSERNNSSPGNPPTKNGSRSLLEMCAGNGFREYQPQNNHPSDGSQFGFGVTPFQEHMLHHQKVHAAPYPSTLIGFHNHPMSVPTNGYLPYPQPGHFYPNSVGYGVAGNQCVDFSMQYSNVHPYAGPEFGYVPAHPVHKTPVSFNAMSPTALFRNGAPEAINPVIVKPDRQHHHTLPPESKQVGQSGCSEDNKKSQDDSVPFSLFHFNLPISSPAQASQASSKDDVSGGSLASRSPTPSAQAQPCSREETNIKEYNLFSARTGVEFSFF</sequence>
<reference evidence="2 3" key="1">
    <citation type="submission" date="2019-11" db="EMBL/GenBank/DDBJ databases">
        <title>Whole genome sequence of Oryza granulata.</title>
        <authorList>
            <person name="Li W."/>
        </authorList>
    </citation>
    <scope>NUCLEOTIDE SEQUENCE [LARGE SCALE GENOMIC DNA]</scope>
    <source>
        <strain evidence="3">cv. Menghai</strain>
        <tissue evidence="2">Leaf</tissue>
    </source>
</reference>
<feature type="compositionally biased region" description="Polar residues" evidence="1">
    <location>
        <begin position="903"/>
        <end position="918"/>
    </location>
</feature>
<dbReference type="AlphaFoldDB" id="A0A6G1EYI9"/>
<feature type="region of interest" description="Disordered" evidence="1">
    <location>
        <begin position="820"/>
        <end position="920"/>
    </location>
</feature>
<protein>
    <submittedName>
        <fullName evidence="2">Uncharacterized protein</fullName>
    </submittedName>
</protein>